<dbReference type="InterPro" id="IPR035903">
    <property type="entry name" value="HesB-like_dom_sf"/>
</dbReference>
<dbReference type="SUPFAM" id="SSF89360">
    <property type="entry name" value="HesB-like domain"/>
    <property type="match status" value="1"/>
</dbReference>
<dbReference type="Proteomes" id="UP000051461">
    <property type="component" value="Unassembled WGS sequence"/>
</dbReference>
<dbReference type="InterPro" id="IPR000361">
    <property type="entry name" value="ATAP_core_dom"/>
</dbReference>
<name>A0A0R1GM58_9LACO</name>
<gene>
    <name evidence="2" type="ORF">FC07_GL000262</name>
</gene>
<dbReference type="RefSeq" id="WP_057904822.1">
    <property type="nucleotide sequence ID" value="NZ_AZDA01000083.1"/>
</dbReference>
<protein>
    <recommendedName>
        <fullName evidence="1">Core domain-containing protein</fullName>
    </recommendedName>
</protein>
<dbReference type="EMBL" id="AZDA01000083">
    <property type="protein sequence ID" value="KRK35024.1"/>
    <property type="molecule type" value="Genomic_DNA"/>
</dbReference>
<evidence type="ECO:0000313" key="2">
    <source>
        <dbReference type="EMBL" id="KRK35024.1"/>
    </source>
</evidence>
<evidence type="ECO:0000313" key="3">
    <source>
        <dbReference type="Proteomes" id="UP000051461"/>
    </source>
</evidence>
<accession>A0A0R1GM58</accession>
<dbReference type="STRING" id="1423726.FC07_GL000262"/>
<feature type="domain" description="Core" evidence="1">
    <location>
        <begin position="1"/>
        <end position="112"/>
    </location>
</feature>
<dbReference type="Pfam" id="PF01521">
    <property type="entry name" value="Fe-S_biosyn"/>
    <property type="match status" value="1"/>
</dbReference>
<proteinExistence type="predicted"/>
<comment type="caution">
    <text evidence="2">The sequence shown here is derived from an EMBL/GenBank/DDBJ whole genome shotgun (WGS) entry which is preliminary data.</text>
</comment>
<evidence type="ECO:0000259" key="1">
    <source>
        <dbReference type="Pfam" id="PF01521"/>
    </source>
</evidence>
<dbReference type="AlphaFoldDB" id="A0A0R1GM58"/>
<dbReference type="Gene3D" id="2.60.300.12">
    <property type="entry name" value="HesB-like domain"/>
    <property type="match status" value="1"/>
</dbReference>
<dbReference type="PATRIC" id="fig|1423726.3.peg.272"/>
<sequence length="120" mass="13194">MYLKITTAAQKRIQAKLGTGQRLILDFDDGVGPFSPVGACSLNLGYRLIVVPESFDTTTDYRDTVDSDLGPIAIKPYSETYLADQMKLDLNEQRGVLTLTSEQGLLTGRVDILVPDLTQK</sequence>
<keyword evidence="3" id="KW-1185">Reference proteome</keyword>
<organism evidence="2 3">
    <name type="scientific">Loigolactobacillus bifermentans DSM 20003</name>
    <dbReference type="NCBI Taxonomy" id="1423726"/>
    <lineage>
        <taxon>Bacteria</taxon>
        <taxon>Bacillati</taxon>
        <taxon>Bacillota</taxon>
        <taxon>Bacilli</taxon>
        <taxon>Lactobacillales</taxon>
        <taxon>Lactobacillaceae</taxon>
        <taxon>Loigolactobacillus</taxon>
    </lineage>
</organism>
<dbReference type="OrthoDB" id="2361502at2"/>
<reference evidence="2 3" key="1">
    <citation type="journal article" date="2015" name="Genome Announc.">
        <title>Expanding the biotechnology potential of lactobacilli through comparative genomics of 213 strains and associated genera.</title>
        <authorList>
            <person name="Sun Z."/>
            <person name="Harris H.M."/>
            <person name="McCann A."/>
            <person name="Guo C."/>
            <person name="Argimon S."/>
            <person name="Zhang W."/>
            <person name="Yang X."/>
            <person name="Jeffery I.B."/>
            <person name="Cooney J.C."/>
            <person name="Kagawa T.F."/>
            <person name="Liu W."/>
            <person name="Song Y."/>
            <person name="Salvetti E."/>
            <person name="Wrobel A."/>
            <person name="Rasinkangas P."/>
            <person name="Parkhill J."/>
            <person name="Rea M.C."/>
            <person name="O'Sullivan O."/>
            <person name="Ritari J."/>
            <person name="Douillard F.P."/>
            <person name="Paul Ross R."/>
            <person name="Yang R."/>
            <person name="Briner A.E."/>
            <person name="Felis G.E."/>
            <person name="de Vos W.M."/>
            <person name="Barrangou R."/>
            <person name="Klaenhammer T.R."/>
            <person name="Caufield P.W."/>
            <person name="Cui Y."/>
            <person name="Zhang H."/>
            <person name="O'Toole P.W."/>
        </authorList>
    </citation>
    <scope>NUCLEOTIDE SEQUENCE [LARGE SCALE GENOMIC DNA]</scope>
    <source>
        <strain evidence="2 3">DSM 20003</strain>
    </source>
</reference>